<evidence type="ECO:0000313" key="2">
    <source>
        <dbReference type="Proteomes" id="UP000221165"/>
    </source>
</evidence>
<sequence length="74" mass="8510">SHRCGRLELVVGRKTRRSRHLRQDDWSHSPPVIEADSSASRFRSCASIQTVKSYLQSFSRTQQLHLKKVTDLCA</sequence>
<dbReference type="VEuPathDB" id="ToxoDB:CSUI_011135"/>
<reference evidence="1 2" key="1">
    <citation type="journal article" date="2017" name="Int. J. Parasitol.">
        <title>The genome of the protozoan parasite Cystoisospora suis and a reverse vaccinology approach to identify vaccine candidates.</title>
        <authorList>
            <person name="Palmieri N."/>
            <person name="Shrestha A."/>
            <person name="Ruttkowski B."/>
            <person name="Beck T."/>
            <person name="Vogl C."/>
            <person name="Tomley F."/>
            <person name="Blake D.P."/>
            <person name="Joachim A."/>
        </authorList>
    </citation>
    <scope>NUCLEOTIDE SEQUENCE [LARGE SCALE GENOMIC DNA]</scope>
    <source>
        <strain evidence="1 2">Wien I</strain>
    </source>
</reference>
<protein>
    <submittedName>
        <fullName evidence="1">Uncharacterized protein</fullName>
    </submittedName>
</protein>
<dbReference type="Proteomes" id="UP000221165">
    <property type="component" value="Unassembled WGS sequence"/>
</dbReference>
<dbReference type="AlphaFoldDB" id="A0A2C6KF95"/>
<proteinExistence type="predicted"/>
<dbReference type="GeneID" id="94434447"/>
<accession>A0A2C6KF95</accession>
<name>A0A2C6KF95_9APIC</name>
<gene>
    <name evidence="1" type="ORF">CSUI_011135</name>
</gene>
<feature type="non-terminal residue" evidence="1">
    <location>
        <position position="1"/>
    </location>
</feature>
<dbReference type="EMBL" id="MIGC01009826">
    <property type="protein sequence ID" value="PHJ15053.1"/>
    <property type="molecule type" value="Genomic_DNA"/>
</dbReference>
<comment type="caution">
    <text evidence="1">The sequence shown here is derived from an EMBL/GenBank/DDBJ whole genome shotgun (WGS) entry which is preliminary data.</text>
</comment>
<feature type="non-terminal residue" evidence="1">
    <location>
        <position position="74"/>
    </location>
</feature>
<evidence type="ECO:0000313" key="1">
    <source>
        <dbReference type="EMBL" id="PHJ15053.1"/>
    </source>
</evidence>
<organism evidence="1 2">
    <name type="scientific">Cystoisospora suis</name>
    <dbReference type="NCBI Taxonomy" id="483139"/>
    <lineage>
        <taxon>Eukaryota</taxon>
        <taxon>Sar</taxon>
        <taxon>Alveolata</taxon>
        <taxon>Apicomplexa</taxon>
        <taxon>Conoidasida</taxon>
        <taxon>Coccidia</taxon>
        <taxon>Eucoccidiorida</taxon>
        <taxon>Eimeriorina</taxon>
        <taxon>Sarcocystidae</taxon>
        <taxon>Cystoisospora</taxon>
    </lineage>
</organism>
<keyword evidence="2" id="KW-1185">Reference proteome</keyword>
<dbReference type="RefSeq" id="XP_067916787.1">
    <property type="nucleotide sequence ID" value="XM_068071236.1"/>
</dbReference>